<protein>
    <submittedName>
        <fullName evidence="1">Uncharacterized protein</fullName>
    </submittedName>
</protein>
<comment type="caution">
    <text evidence="1">The sequence shown here is derived from an EMBL/GenBank/DDBJ whole genome shotgun (WGS) entry which is preliminary data.</text>
</comment>
<evidence type="ECO:0000313" key="1">
    <source>
        <dbReference type="EMBL" id="KRY28762.1"/>
    </source>
</evidence>
<evidence type="ECO:0000313" key="2">
    <source>
        <dbReference type="Proteomes" id="UP000054776"/>
    </source>
</evidence>
<sequence length="102" mass="11664">MCFFQIATHHCAAAVRSISFCSPRRARLRAFLKKCDIYFLQSKAAKLTFNKMHRRSDESDDAFFKQYGRTVEQGARPVSRDVALLTTCRQSAASRKQLSNLT</sequence>
<organism evidence="1 2">
    <name type="scientific">Trichinella spiralis</name>
    <name type="common">Trichina worm</name>
    <dbReference type="NCBI Taxonomy" id="6334"/>
    <lineage>
        <taxon>Eukaryota</taxon>
        <taxon>Metazoa</taxon>
        <taxon>Ecdysozoa</taxon>
        <taxon>Nematoda</taxon>
        <taxon>Enoplea</taxon>
        <taxon>Dorylaimia</taxon>
        <taxon>Trichinellida</taxon>
        <taxon>Trichinellidae</taxon>
        <taxon>Trichinella</taxon>
    </lineage>
</organism>
<dbReference type="Proteomes" id="UP000054776">
    <property type="component" value="Unassembled WGS sequence"/>
</dbReference>
<keyword evidence="2" id="KW-1185">Reference proteome</keyword>
<proteinExistence type="predicted"/>
<gene>
    <name evidence="1" type="ORF">T01_1690</name>
</gene>
<dbReference type="EMBL" id="JYDH01000192">
    <property type="protein sequence ID" value="KRY28762.1"/>
    <property type="molecule type" value="Genomic_DNA"/>
</dbReference>
<dbReference type="InParanoid" id="A0A0V1AVR7"/>
<reference evidence="1 2" key="1">
    <citation type="submission" date="2015-01" db="EMBL/GenBank/DDBJ databases">
        <title>Evolution of Trichinella species and genotypes.</title>
        <authorList>
            <person name="Korhonen P.K."/>
            <person name="Edoardo P."/>
            <person name="Giuseppe L.R."/>
            <person name="Gasser R.B."/>
        </authorList>
    </citation>
    <scope>NUCLEOTIDE SEQUENCE [LARGE SCALE GENOMIC DNA]</scope>
    <source>
        <strain evidence="1">ISS3</strain>
    </source>
</reference>
<dbReference type="AlphaFoldDB" id="A0A0V1AVR7"/>
<name>A0A0V1AVR7_TRISP</name>
<accession>A0A0V1AVR7</accession>